<dbReference type="Gene3D" id="3.30.200.20">
    <property type="entry name" value="Phosphorylase Kinase, domain 1"/>
    <property type="match status" value="1"/>
</dbReference>
<evidence type="ECO:0000313" key="11">
    <source>
        <dbReference type="EMBL" id="OMJ89122.1"/>
    </source>
</evidence>
<keyword evidence="3" id="KW-0808">Transferase</keyword>
<keyword evidence="6" id="KW-0067">ATP-binding</keyword>
<dbReference type="Gene3D" id="1.10.510.10">
    <property type="entry name" value="Transferase(Phosphotransferase) domain 1"/>
    <property type="match status" value="1"/>
</dbReference>
<feature type="transmembrane region" description="Helical" evidence="8">
    <location>
        <begin position="81"/>
        <end position="100"/>
    </location>
</feature>
<evidence type="ECO:0000259" key="10">
    <source>
        <dbReference type="PROSITE" id="PS50011"/>
    </source>
</evidence>
<evidence type="ECO:0000256" key="3">
    <source>
        <dbReference type="ARBA" id="ARBA00022679"/>
    </source>
</evidence>
<dbReference type="GO" id="GO:0005737">
    <property type="term" value="C:cytoplasm"/>
    <property type="evidence" value="ECO:0007669"/>
    <property type="project" value="TreeGrafter"/>
</dbReference>
<feature type="chain" id="PRO_5012277598" description="non-specific serine/threonine protein kinase" evidence="9">
    <location>
        <begin position="17"/>
        <end position="374"/>
    </location>
</feature>
<dbReference type="PANTHER" id="PTHR11042:SF160">
    <property type="entry name" value="EUKARYOTIC TRANSLATION INITIATION FACTOR 2-ALPHA KINASE 1"/>
    <property type="match status" value="1"/>
</dbReference>
<name>A0A1R2CJB3_9CILI</name>
<keyword evidence="5" id="KW-0418">Kinase</keyword>
<keyword evidence="9" id="KW-0732">Signal</keyword>
<dbReference type="InterPro" id="IPR050339">
    <property type="entry name" value="CC_SR_Kinase"/>
</dbReference>
<organism evidence="11 12">
    <name type="scientific">Stentor coeruleus</name>
    <dbReference type="NCBI Taxonomy" id="5963"/>
    <lineage>
        <taxon>Eukaryota</taxon>
        <taxon>Sar</taxon>
        <taxon>Alveolata</taxon>
        <taxon>Ciliophora</taxon>
        <taxon>Postciliodesmatophora</taxon>
        <taxon>Heterotrichea</taxon>
        <taxon>Heterotrichida</taxon>
        <taxon>Stentoridae</taxon>
        <taxon>Stentor</taxon>
    </lineage>
</organism>
<protein>
    <recommendedName>
        <fullName evidence="1">non-specific serine/threonine protein kinase</fullName>
        <ecNumber evidence="1">2.7.11.1</ecNumber>
    </recommendedName>
</protein>
<reference evidence="11 12" key="1">
    <citation type="submission" date="2016-11" db="EMBL/GenBank/DDBJ databases">
        <title>The macronuclear genome of Stentor coeruleus: a giant cell with tiny introns.</title>
        <authorList>
            <person name="Slabodnick M."/>
            <person name="Ruby J.G."/>
            <person name="Reiff S.B."/>
            <person name="Swart E.C."/>
            <person name="Gosai S."/>
            <person name="Prabakaran S."/>
            <person name="Witkowska E."/>
            <person name="Larue G.E."/>
            <person name="Fisher S."/>
            <person name="Freeman R.M."/>
            <person name="Gunawardena J."/>
            <person name="Chu W."/>
            <person name="Stover N.A."/>
            <person name="Gregory B.D."/>
            <person name="Nowacki M."/>
            <person name="Derisi J."/>
            <person name="Roy S.W."/>
            <person name="Marshall W.F."/>
            <person name="Sood P."/>
        </authorList>
    </citation>
    <scope>NUCLEOTIDE SEQUENCE [LARGE SCALE GENOMIC DNA]</scope>
    <source>
        <strain evidence="11">WM001</strain>
    </source>
</reference>
<feature type="signal peptide" evidence="9">
    <location>
        <begin position="1"/>
        <end position="16"/>
    </location>
</feature>
<evidence type="ECO:0000256" key="7">
    <source>
        <dbReference type="ARBA" id="ARBA00023193"/>
    </source>
</evidence>
<keyword evidence="12" id="KW-1185">Reference proteome</keyword>
<accession>A0A1R2CJB3</accession>
<dbReference type="GO" id="GO:0005634">
    <property type="term" value="C:nucleus"/>
    <property type="evidence" value="ECO:0007669"/>
    <property type="project" value="TreeGrafter"/>
</dbReference>
<dbReference type="GO" id="GO:0005524">
    <property type="term" value="F:ATP binding"/>
    <property type="evidence" value="ECO:0007669"/>
    <property type="project" value="UniProtKB-KW"/>
</dbReference>
<keyword evidence="7" id="KW-0652">Protein synthesis inhibitor</keyword>
<keyword evidence="8" id="KW-0812">Transmembrane</keyword>
<evidence type="ECO:0000256" key="6">
    <source>
        <dbReference type="ARBA" id="ARBA00022840"/>
    </source>
</evidence>
<dbReference type="Pfam" id="PF00069">
    <property type="entry name" value="Pkinase"/>
    <property type="match status" value="1"/>
</dbReference>
<dbReference type="EMBL" id="MPUH01000133">
    <property type="protein sequence ID" value="OMJ89122.1"/>
    <property type="molecule type" value="Genomic_DNA"/>
</dbReference>
<evidence type="ECO:0000256" key="8">
    <source>
        <dbReference type="SAM" id="Phobius"/>
    </source>
</evidence>
<comment type="caution">
    <text evidence="11">The sequence shown here is derived from an EMBL/GenBank/DDBJ whole genome shotgun (WGS) entry which is preliminary data.</text>
</comment>
<dbReference type="SUPFAM" id="SSF56112">
    <property type="entry name" value="Protein kinase-like (PK-like)"/>
    <property type="match status" value="1"/>
</dbReference>
<dbReference type="SMART" id="SM00220">
    <property type="entry name" value="S_TKc"/>
    <property type="match status" value="1"/>
</dbReference>
<dbReference type="InterPro" id="IPR011009">
    <property type="entry name" value="Kinase-like_dom_sf"/>
</dbReference>
<dbReference type="AlphaFoldDB" id="A0A1R2CJB3"/>
<evidence type="ECO:0000313" key="12">
    <source>
        <dbReference type="Proteomes" id="UP000187209"/>
    </source>
</evidence>
<proteinExistence type="predicted"/>
<keyword evidence="2" id="KW-0723">Serine/threonine-protein kinase</keyword>
<dbReference type="PROSITE" id="PS50011">
    <property type="entry name" value="PROTEIN_KINASE_DOM"/>
    <property type="match status" value="1"/>
</dbReference>
<evidence type="ECO:0000256" key="1">
    <source>
        <dbReference type="ARBA" id="ARBA00012513"/>
    </source>
</evidence>
<dbReference type="InterPro" id="IPR000719">
    <property type="entry name" value="Prot_kinase_dom"/>
</dbReference>
<gene>
    <name evidence="11" type="ORF">SteCoe_8747</name>
</gene>
<sequence length="374" mass="43570">MVLLLALILSLTKVHSHNTQIKILSKDPTDISPDFNFHSENCYLNHRYPETCSTYHEQDIDFHCKEQDQQGFSYIFSTTQIISLSILLCFAGVFGFCCGIKKKAQTSIIFEPKSPLSTTSTAVSPFSSSSCYSSKSPESISSTNLFSHIPVEKLILNGSYIKNFIEHKLLWENSLEEVFLAEHKLDKQKYLVKKIPLQINKGDNLTEQKLFQEVNRIKKLDCRHIARYVTCWIEESPKFSNQNSSEILLFVQMEYIKGLPLRQWLDKFFTLELGLKTIKQISKVLEYLHSRGIPHGEISLDNIFLDKYHNVVVGDYDYTRCICDDRKNFFDIVLYVLRYFSDKNEAVRKILLFEYIVETGLDVEFEEYFFKIDN</sequence>
<evidence type="ECO:0000256" key="2">
    <source>
        <dbReference type="ARBA" id="ARBA00022527"/>
    </source>
</evidence>
<evidence type="ECO:0000256" key="4">
    <source>
        <dbReference type="ARBA" id="ARBA00022741"/>
    </source>
</evidence>
<feature type="domain" description="Protein kinase" evidence="10">
    <location>
        <begin position="164"/>
        <end position="374"/>
    </location>
</feature>
<dbReference type="GO" id="GO:0017148">
    <property type="term" value="P:negative regulation of translation"/>
    <property type="evidence" value="ECO:0007669"/>
    <property type="project" value="UniProtKB-KW"/>
</dbReference>
<dbReference type="EC" id="2.7.11.1" evidence="1"/>
<dbReference type="OrthoDB" id="292932at2759"/>
<dbReference type="Proteomes" id="UP000187209">
    <property type="component" value="Unassembled WGS sequence"/>
</dbReference>
<evidence type="ECO:0000256" key="5">
    <source>
        <dbReference type="ARBA" id="ARBA00022777"/>
    </source>
</evidence>
<evidence type="ECO:0000256" key="9">
    <source>
        <dbReference type="SAM" id="SignalP"/>
    </source>
</evidence>
<keyword evidence="4" id="KW-0547">Nucleotide-binding</keyword>
<dbReference type="GO" id="GO:0004694">
    <property type="term" value="F:eukaryotic translation initiation factor 2alpha kinase activity"/>
    <property type="evidence" value="ECO:0007669"/>
    <property type="project" value="TreeGrafter"/>
</dbReference>
<keyword evidence="8" id="KW-1133">Transmembrane helix</keyword>
<keyword evidence="8" id="KW-0472">Membrane</keyword>
<dbReference type="PANTHER" id="PTHR11042">
    <property type="entry name" value="EUKARYOTIC TRANSLATION INITIATION FACTOR 2-ALPHA KINASE EIF2-ALPHA KINASE -RELATED"/>
    <property type="match status" value="1"/>
</dbReference>